<keyword evidence="2" id="KW-1185">Reference proteome</keyword>
<dbReference type="Proteomes" id="UP000054359">
    <property type="component" value="Unassembled WGS sequence"/>
</dbReference>
<dbReference type="AlphaFoldDB" id="A0A087UXD9"/>
<reference evidence="1 2" key="1">
    <citation type="submission" date="2013-11" db="EMBL/GenBank/DDBJ databases">
        <title>Genome sequencing of Stegodyphus mimosarum.</title>
        <authorList>
            <person name="Bechsgaard J."/>
        </authorList>
    </citation>
    <scope>NUCLEOTIDE SEQUENCE [LARGE SCALE GENOMIC DNA]</scope>
</reference>
<protein>
    <submittedName>
        <fullName evidence="1">Uncharacterized protein</fullName>
    </submittedName>
</protein>
<name>A0A087UXD9_STEMI</name>
<gene>
    <name evidence="1" type="ORF">X975_09545</name>
</gene>
<organism evidence="1 2">
    <name type="scientific">Stegodyphus mimosarum</name>
    <name type="common">African social velvet spider</name>
    <dbReference type="NCBI Taxonomy" id="407821"/>
    <lineage>
        <taxon>Eukaryota</taxon>
        <taxon>Metazoa</taxon>
        <taxon>Ecdysozoa</taxon>
        <taxon>Arthropoda</taxon>
        <taxon>Chelicerata</taxon>
        <taxon>Arachnida</taxon>
        <taxon>Araneae</taxon>
        <taxon>Araneomorphae</taxon>
        <taxon>Entelegynae</taxon>
        <taxon>Eresoidea</taxon>
        <taxon>Eresidae</taxon>
        <taxon>Stegodyphus</taxon>
    </lineage>
</organism>
<evidence type="ECO:0000313" key="1">
    <source>
        <dbReference type="EMBL" id="KFM82028.1"/>
    </source>
</evidence>
<evidence type="ECO:0000313" key="2">
    <source>
        <dbReference type="Proteomes" id="UP000054359"/>
    </source>
</evidence>
<accession>A0A087UXD9</accession>
<feature type="non-terminal residue" evidence="1">
    <location>
        <position position="57"/>
    </location>
</feature>
<dbReference type="EMBL" id="KK122150">
    <property type="protein sequence ID" value="KFM82028.1"/>
    <property type="molecule type" value="Genomic_DNA"/>
</dbReference>
<sequence>MKMMQWHLLISHNLRGTFVPYRFHCTRHQNPLHPKSICCRIPSNRIRGVSQKLAREP</sequence>
<proteinExistence type="predicted"/>